<feature type="transmembrane region" description="Helical" evidence="1">
    <location>
        <begin position="203"/>
        <end position="222"/>
    </location>
</feature>
<dbReference type="Proteomes" id="UP001168640">
    <property type="component" value="Unassembled WGS sequence"/>
</dbReference>
<organism evidence="3 4">
    <name type="scientific">Marinobacter suaedae</name>
    <dbReference type="NCBI Taxonomy" id="3057675"/>
    <lineage>
        <taxon>Bacteria</taxon>
        <taxon>Pseudomonadati</taxon>
        <taxon>Pseudomonadota</taxon>
        <taxon>Gammaproteobacteria</taxon>
        <taxon>Pseudomonadales</taxon>
        <taxon>Marinobacteraceae</taxon>
        <taxon>Marinobacter</taxon>
    </lineage>
</organism>
<accession>A0ABT8W3M9</accession>
<dbReference type="Pfam" id="PF13795">
    <property type="entry name" value="HupE_UreJ_2"/>
    <property type="match status" value="1"/>
</dbReference>
<keyword evidence="1" id="KW-1133">Transmembrane helix</keyword>
<name>A0ABT8W3M9_9GAMM</name>
<feature type="signal peptide" evidence="2">
    <location>
        <begin position="1"/>
        <end position="19"/>
    </location>
</feature>
<feature type="transmembrane region" description="Helical" evidence="1">
    <location>
        <begin position="265"/>
        <end position="290"/>
    </location>
</feature>
<feature type="chain" id="PRO_5045487588" evidence="2">
    <location>
        <begin position="20"/>
        <end position="326"/>
    </location>
</feature>
<comment type="caution">
    <text evidence="3">The sequence shown here is derived from an EMBL/GenBank/DDBJ whole genome shotgun (WGS) entry which is preliminary data.</text>
</comment>
<evidence type="ECO:0000313" key="3">
    <source>
        <dbReference type="EMBL" id="MDO3722826.1"/>
    </source>
</evidence>
<protein>
    <submittedName>
        <fullName evidence="3">HupE/UreJ family protein</fullName>
    </submittedName>
</protein>
<evidence type="ECO:0000313" key="4">
    <source>
        <dbReference type="Proteomes" id="UP001168640"/>
    </source>
</evidence>
<reference evidence="3" key="1">
    <citation type="submission" date="2023-07" db="EMBL/GenBank/DDBJ databases">
        <title>Marinobacter sp. chi1 genome sequencing and assembly.</title>
        <authorList>
            <person name="Park S."/>
        </authorList>
    </citation>
    <scope>NUCLEOTIDE SEQUENCE</scope>
    <source>
        <strain evidence="3">Chi1</strain>
    </source>
</reference>
<evidence type="ECO:0000256" key="1">
    <source>
        <dbReference type="SAM" id="Phobius"/>
    </source>
</evidence>
<keyword evidence="1" id="KW-0812">Transmembrane</keyword>
<dbReference type="RefSeq" id="WP_302910420.1">
    <property type="nucleotide sequence ID" value="NZ_JAUMIS010000002.1"/>
</dbReference>
<evidence type="ECO:0000256" key="2">
    <source>
        <dbReference type="SAM" id="SignalP"/>
    </source>
</evidence>
<feature type="transmembrane region" description="Helical" evidence="1">
    <location>
        <begin position="143"/>
        <end position="167"/>
    </location>
</feature>
<feature type="transmembrane region" description="Helical" evidence="1">
    <location>
        <begin position="174"/>
        <end position="197"/>
    </location>
</feature>
<dbReference type="EMBL" id="JAUMIS010000002">
    <property type="protein sequence ID" value="MDO3722826.1"/>
    <property type="molecule type" value="Genomic_DNA"/>
</dbReference>
<gene>
    <name evidence="3" type="ORF">QVZ43_13970</name>
</gene>
<keyword evidence="1" id="KW-0472">Membrane</keyword>
<keyword evidence="4" id="KW-1185">Reference proteome</keyword>
<dbReference type="InterPro" id="IPR032809">
    <property type="entry name" value="Put_HupE_UreJ"/>
</dbReference>
<feature type="transmembrane region" description="Helical" evidence="1">
    <location>
        <begin position="234"/>
        <end position="253"/>
    </location>
</feature>
<proteinExistence type="predicted"/>
<keyword evidence="2" id="KW-0732">Signal</keyword>
<sequence length="326" mass="35190">MMQLCLLLLVLFTTSFTQADELRPAYLQLTEQAEGAYTVLWKVPAKGQQRLALQVRFEPEPAAVSQPVEGFLNGSHLQQWSIRADEGLAGMNVAIEGLARTTTEALLRVEYIDGTSVTHRLTPAAPSITLAGQPTLLETARTYLVLGIEHILLGIDHLLFVLALLLLISNTRKLVLTITAFTIAHSITLSLASLGVIRIPVPPVEAVIALSIVFVAAEILRAQRGEPGMTHQHPWLVAFSFGLLHGLGFAAALGEIGLPQNAVALALVFFNVGVEVGNLLFVFAFLLLVSLARKASFKAGPILQKVPAYAIGSLASFWLFERVAAF</sequence>